<proteinExistence type="predicted"/>
<organism evidence="2">
    <name type="scientific">viral metagenome</name>
    <dbReference type="NCBI Taxonomy" id="1070528"/>
    <lineage>
        <taxon>unclassified sequences</taxon>
        <taxon>metagenomes</taxon>
        <taxon>organismal metagenomes</taxon>
    </lineage>
</organism>
<evidence type="ECO:0000313" key="2">
    <source>
        <dbReference type="EMBL" id="QHT31142.1"/>
    </source>
</evidence>
<dbReference type="AlphaFoldDB" id="A0A6C0EQZ5"/>
<protein>
    <submittedName>
        <fullName evidence="2">Uncharacterized protein</fullName>
    </submittedName>
</protein>
<reference evidence="2" key="1">
    <citation type="journal article" date="2020" name="Nature">
        <title>Giant virus diversity and host interactions through global metagenomics.</title>
        <authorList>
            <person name="Schulz F."/>
            <person name="Roux S."/>
            <person name="Paez-Espino D."/>
            <person name="Jungbluth S."/>
            <person name="Walsh D.A."/>
            <person name="Denef V.J."/>
            <person name="McMahon K.D."/>
            <person name="Konstantinidis K.T."/>
            <person name="Eloe-Fadrosh E.A."/>
            <person name="Kyrpides N.C."/>
            <person name="Woyke T."/>
        </authorList>
    </citation>
    <scope>NUCLEOTIDE SEQUENCE</scope>
    <source>
        <strain evidence="2">GVMAG-M-3300009155-2</strain>
    </source>
</reference>
<sequence length="202" mass="21818">MSAGSSASNLDYGNISPLSNVNGSYVNVTNSNNPANFSSNEIPGLPGLAGAKSNIDAAYGKVPGVCLFKGGARVLKRKIKNISKKYKMSRGSKKARSIKRRIKKTFGSRSLGLSRGRSRSRSMAGGKKNRSHRNKKNHRQRGGYSQYQNNLPMTPSYSVGGLLPSNQLALANPPPIKLLSNCTNCTDNYNHYTNKGFPSIGH</sequence>
<feature type="region of interest" description="Disordered" evidence="1">
    <location>
        <begin position="105"/>
        <end position="150"/>
    </location>
</feature>
<feature type="compositionally biased region" description="Basic residues" evidence="1">
    <location>
        <begin position="127"/>
        <end position="141"/>
    </location>
</feature>
<dbReference type="EMBL" id="MN738915">
    <property type="protein sequence ID" value="QHT31142.1"/>
    <property type="molecule type" value="Genomic_DNA"/>
</dbReference>
<accession>A0A6C0EQZ5</accession>
<name>A0A6C0EQZ5_9ZZZZ</name>
<evidence type="ECO:0000256" key="1">
    <source>
        <dbReference type="SAM" id="MobiDB-lite"/>
    </source>
</evidence>